<sequence>MDSVTINIIWTVAVFVLFIAIVVWAYSKKSKKGFDEAANLVFDDENKPSKREAQQEKRESSSNE</sequence>
<protein>
    <submittedName>
        <fullName evidence="3">Uncharacterized protein</fullName>
    </submittedName>
</protein>
<feature type="region of interest" description="Disordered" evidence="1">
    <location>
        <begin position="45"/>
        <end position="64"/>
    </location>
</feature>
<feature type="transmembrane region" description="Helical" evidence="2">
    <location>
        <begin position="6"/>
        <end position="26"/>
    </location>
</feature>
<keyword evidence="2" id="KW-0812">Transmembrane</keyword>
<evidence type="ECO:0000256" key="1">
    <source>
        <dbReference type="SAM" id="MobiDB-lite"/>
    </source>
</evidence>
<evidence type="ECO:0000313" key="4">
    <source>
        <dbReference type="Proteomes" id="UP000245728"/>
    </source>
</evidence>
<dbReference type="InterPro" id="IPR008621">
    <property type="entry name" value="Cbb3-typ_cyt_oxidase_comp"/>
</dbReference>
<name>A0A2S2E355_9ALTE</name>
<keyword evidence="4" id="KW-1185">Reference proteome</keyword>
<dbReference type="EMBL" id="CP029347">
    <property type="protein sequence ID" value="AWL11952.1"/>
    <property type="molecule type" value="Genomic_DNA"/>
</dbReference>
<dbReference type="RefSeq" id="WP_109339562.1">
    <property type="nucleotide sequence ID" value="NZ_CP029347.1"/>
</dbReference>
<dbReference type="Proteomes" id="UP000245728">
    <property type="component" value="Chromosome"/>
</dbReference>
<evidence type="ECO:0000313" key="3">
    <source>
        <dbReference type="EMBL" id="AWL11952.1"/>
    </source>
</evidence>
<dbReference type="CDD" id="cd01324">
    <property type="entry name" value="cbb3_Oxidase_CcoQ"/>
    <property type="match status" value="1"/>
</dbReference>
<keyword evidence="2" id="KW-1133">Transmembrane helix</keyword>
<proteinExistence type="predicted"/>
<dbReference type="AlphaFoldDB" id="A0A2S2E355"/>
<organism evidence="3 4">
    <name type="scientific">Saliniradius amylolyticus</name>
    <dbReference type="NCBI Taxonomy" id="2183582"/>
    <lineage>
        <taxon>Bacteria</taxon>
        <taxon>Pseudomonadati</taxon>
        <taxon>Pseudomonadota</taxon>
        <taxon>Gammaproteobacteria</taxon>
        <taxon>Alteromonadales</taxon>
        <taxon>Alteromonadaceae</taxon>
        <taxon>Saliniradius</taxon>
    </lineage>
</organism>
<gene>
    <name evidence="3" type="ORF">HMF8227_01477</name>
</gene>
<reference evidence="3 4" key="1">
    <citation type="submission" date="2018-05" db="EMBL/GenBank/DDBJ databases">
        <title>Salinimonas sp. HMF8227 Genome sequencing and assembly.</title>
        <authorList>
            <person name="Kang H."/>
            <person name="Kang J."/>
            <person name="Cha I."/>
            <person name="Kim H."/>
            <person name="Joh K."/>
        </authorList>
    </citation>
    <scope>NUCLEOTIDE SEQUENCE [LARGE SCALE GENOMIC DNA]</scope>
    <source>
        <strain evidence="3 4">HMF8227</strain>
    </source>
</reference>
<dbReference type="Pfam" id="PF05545">
    <property type="entry name" value="FixQ"/>
    <property type="match status" value="1"/>
</dbReference>
<evidence type="ECO:0000256" key="2">
    <source>
        <dbReference type="SAM" id="Phobius"/>
    </source>
</evidence>
<dbReference type="OrthoDB" id="6402501at2"/>
<keyword evidence="2" id="KW-0472">Membrane</keyword>
<dbReference type="KEGG" id="salh:HMF8227_01477"/>
<accession>A0A2S2E355</accession>